<evidence type="ECO:0000256" key="3">
    <source>
        <dbReference type="SAM" id="Phobius"/>
    </source>
</evidence>
<feature type="compositionally biased region" description="Polar residues" evidence="2">
    <location>
        <begin position="945"/>
        <end position="955"/>
    </location>
</feature>
<keyword evidence="3" id="KW-0472">Membrane</keyword>
<feature type="compositionally biased region" description="Polar residues" evidence="2">
    <location>
        <begin position="770"/>
        <end position="782"/>
    </location>
</feature>
<evidence type="ECO:0000256" key="1">
    <source>
        <dbReference type="SAM" id="Coils"/>
    </source>
</evidence>
<feature type="transmembrane region" description="Helical" evidence="3">
    <location>
        <begin position="512"/>
        <end position="536"/>
    </location>
</feature>
<keyword evidence="3" id="KW-1133">Transmembrane helix</keyword>
<accession>A0ABD3REG5</accession>
<keyword evidence="3" id="KW-0812">Transmembrane</keyword>
<feature type="region of interest" description="Disordered" evidence="2">
    <location>
        <begin position="1019"/>
        <end position="1039"/>
    </location>
</feature>
<feature type="coiled-coil region" evidence="1">
    <location>
        <begin position="904"/>
        <end position="931"/>
    </location>
</feature>
<gene>
    <name evidence="4" type="ORF">ACHAXA_002733</name>
</gene>
<protein>
    <submittedName>
        <fullName evidence="4">Uncharacterized protein</fullName>
    </submittedName>
</protein>
<sequence>MDGSRAVIGILPGSKTATDANDDAVVDAAVGAGGVASKGEESSVMKYELGTTEWRGMATRMVDDRQTLIDASIYIEECNVELPPTAETKDDDVADNITSKTRIVMTFGKLLIEDDGWDTYDLPIYEIGNNYFLYARGKYGVSSGGGSSSGGGGGGDGELGYHTARAMFVKDFDEDVTDVSSSPLLVVNAPTPSPTGLVERYFCTWDENKPLRADEYCNEARHPIWSDAVDECDCNDDDGGDGPFCLSVSCLTVPPTITPTVSVEPTSTPTTSPIPTFAPTTEPTAEPTTLEPTTSTPSVMPIRPSGGLSFNVPTDAGEVITKSIPLSPFVVDFSLVKVEGPLRRSLRREDESSSSSSSSTVARDVELLSIVSDHLLNRFEVRLGVEPVGVELIVLDKREKDDATVSYFYAGYAVYRSNGGIPKTAVLDAEIIRAFNNPPGKAACMDALHSSDDAYISGMTNVVASLRGANGAVVGEGGGWDPSPDAAQDVYGNESAAFAVEDPIDDKGGGGAWSTAGMVLAVLLATSFVVAGILAVRKYRRYSRNNANNDHVDYKSRKQSGKRSDGAAGSPTTKISVDGRVLKIKRYFNFESPKDGRSLAGADEEGDNRHMLYDDLEIVGGDTFPASQDLSIDGNPTTVPPGQRFDRQGKQFYPSDADASQPYDEESTTIGKGSPIGTTTRDMIYFSHIAKQMTEDELDGSHATVDDLYSDKDSYFQSCIGGGGPDKDSIQSLRSHDTLDNTFGFANESIEHLIEGIECILEKRDKEENAASSPSGSGSKNIDSLDVVQTHLPPIVDTSMSKTTTTDHGRHHIGDVVAGENVGYDELPVLGATPRGYEEVLTTRLSRALYDSGRSPDMMSSLDKSCDTIGQKGEAFEFLKDTPTFDSSDVAYESAVNTSDISTTDELFARIAELESKILNTESQLAQEESIKISSLMAEKEDSNSRTPLMTNAKSSKNESSRNETALASSAMQIIFSDATLAMMEQRRLECTPPPSEGDIDSAMIQEAKDNALLGKYLDESDSEEESTIFVLPDESQEN</sequence>
<dbReference type="AlphaFoldDB" id="A0ABD3REG5"/>
<dbReference type="Proteomes" id="UP001530377">
    <property type="component" value="Unassembled WGS sequence"/>
</dbReference>
<feature type="region of interest" description="Disordered" evidence="2">
    <location>
        <begin position="261"/>
        <end position="304"/>
    </location>
</feature>
<name>A0ABD3REG5_9STRA</name>
<proteinExistence type="predicted"/>
<feature type="region of interest" description="Disordered" evidence="2">
    <location>
        <begin position="624"/>
        <end position="676"/>
    </location>
</feature>
<feature type="compositionally biased region" description="Polar residues" evidence="2">
    <location>
        <begin position="625"/>
        <end position="637"/>
    </location>
</feature>
<feature type="compositionally biased region" description="Low complexity" evidence="2">
    <location>
        <begin position="261"/>
        <end position="297"/>
    </location>
</feature>
<keyword evidence="5" id="KW-1185">Reference proteome</keyword>
<evidence type="ECO:0000313" key="5">
    <source>
        <dbReference type="Proteomes" id="UP001530377"/>
    </source>
</evidence>
<feature type="region of interest" description="Disordered" evidence="2">
    <location>
        <begin position="937"/>
        <end position="964"/>
    </location>
</feature>
<keyword evidence="1" id="KW-0175">Coiled coil</keyword>
<evidence type="ECO:0000256" key="2">
    <source>
        <dbReference type="SAM" id="MobiDB-lite"/>
    </source>
</evidence>
<organism evidence="4 5">
    <name type="scientific">Cyclostephanos tholiformis</name>
    <dbReference type="NCBI Taxonomy" id="382380"/>
    <lineage>
        <taxon>Eukaryota</taxon>
        <taxon>Sar</taxon>
        <taxon>Stramenopiles</taxon>
        <taxon>Ochrophyta</taxon>
        <taxon>Bacillariophyta</taxon>
        <taxon>Coscinodiscophyceae</taxon>
        <taxon>Thalassiosirophycidae</taxon>
        <taxon>Stephanodiscales</taxon>
        <taxon>Stephanodiscaceae</taxon>
        <taxon>Cyclostephanos</taxon>
    </lineage>
</organism>
<reference evidence="4 5" key="1">
    <citation type="submission" date="2024-10" db="EMBL/GenBank/DDBJ databases">
        <title>Updated reference genomes for cyclostephanoid diatoms.</title>
        <authorList>
            <person name="Roberts W.R."/>
            <person name="Alverson A.J."/>
        </authorList>
    </citation>
    <scope>NUCLEOTIDE SEQUENCE [LARGE SCALE GENOMIC DNA]</scope>
    <source>
        <strain evidence="4 5">AJA228-03</strain>
    </source>
</reference>
<feature type="region of interest" description="Disordered" evidence="2">
    <location>
        <begin position="547"/>
        <end position="574"/>
    </location>
</feature>
<feature type="region of interest" description="Disordered" evidence="2">
    <location>
        <begin position="766"/>
        <end position="785"/>
    </location>
</feature>
<evidence type="ECO:0000313" key="4">
    <source>
        <dbReference type="EMBL" id="KAL3811169.1"/>
    </source>
</evidence>
<comment type="caution">
    <text evidence="4">The sequence shown here is derived from an EMBL/GenBank/DDBJ whole genome shotgun (WGS) entry which is preliminary data.</text>
</comment>
<dbReference type="EMBL" id="JALLPB020000275">
    <property type="protein sequence ID" value="KAL3811169.1"/>
    <property type="molecule type" value="Genomic_DNA"/>
</dbReference>